<reference evidence="3" key="1">
    <citation type="submission" date="2020-12" db="EMBL/GenBank/DDBJ databases">
        <title>Taurinivorans muris gen. nov., sp. nov., fundamental and realized metabolic niche of a ubiquitous sulfidogenic bacterium in the murine intestine.</title>
        <authorList>
            <person name="Ye H."/>
            <person name="Hanson B.T."/>
            <person name="Loy A."/>
        </authorList>
    </citation>
    <scope>NUCLEOTIDE SEQUENCE</scope>
    <source>
        <strain evidence="3">LT0009</strain>
    </source>
</reference>
<comment type="similarity">
    <text evidence="1">Belongs to the UPF0065 (bug) family.</text>
</comment>
<organism evidence="3 4">
    <name type="scientific">Taurinivorans muris</name>
    <dbReference type="NCBI Taxonomy" id="2787751"/>
    <lineage>
        <taxon>Bacteria</taxon>
        <taxon>Pseudomonadati</taxon>
        <taxon>Thermodesulfobacteriota</taxon>
        <taxon>Desulfovibrionia</taxon>
        <taxon>Desulfovibrionales</taxon>
        <taxon>Desulfovibrionaceae</taxon>
        <taxon>Taurinivorans</taxon>
    </lineage>
</organism>
<proteinExistence type="inferred from homology"/>
<dbReference type="Proteomes" id="UP001058120">
    <property type="component" value="Chromosome"/>
</dbReference>
<dbReference type="Gene3D" id="3.40.190.150">
    <property type="entry name" value="Bordetella uptake gene, domain 1"/>
    <property type="match status" value="1"/>
</dbReference>
<evidence type="ECO:0000313" key="3">
    <source>
        <dbReference type="EMBL" id="UWX06049.1"/>
    </source>
</evidence>
<evidence type="ECO:0000256" key="1">
    <source>
        <dbReference type="ARBA" id="ARBA00006987"/>
    </source>
</evidence>
<dbReference type="RefSeq" id="WP_334315645.1">
    <property type="nucleotide sequence ID" value="NZ_CP065938.1"/>
</dbReference>
<evidence type="ECO:0000256" key="2">
    <source>
        <dbReference type="SAM" id="SignalP"/>
    </source>
</evidence>
<dbReference type="PANTHER" id="PTHR42928">
    <property type="entry name" value="TRICARBOXYLATE-BINDING PROTEIN"/>
    <property type="match status" value="1"/>
</dbReference>
<evidence type="ECO:0000313" key="4">
    <source>
        <dbReference type="Proteomes" id="UP001058120"/>
    </source>
</evidence>
<dbReference type="Gene3D" id="3.40.190.10">
    <property type="entry name" value="Periplasmic binding protein-like II"/>
    <property type="match status" value="1"/>
</dbReference>
<accession>A0ABY5Y1I3</accession>
<protein>
    <submittedName>
        <fullName evidence="3">Tripartite tricarboxylate transporter substrate binding protein</fullName>
    </submittedName>
</protein>
<dbReference type="EMBL" id="CP065938">
    <property type="protein sequence ID" value="UWX06049.1"/>
    <property type="molecule type" value="Genomic_DNA"/>
</dbReference>
<name>A0ABY5Y1I3_9BACT</name>
<dbReference type="PANTHER" id="PTHR42928:SF5">
    <property type="entry name" value="BLR1237 PROTEIN"/>
    <property type="match status" value="1"/>
</dbReference>
<gene>
    <name evidence="3" type="ORF">JBF11_01655</name>
</gene>
<keyword evidence="2" id="KW-0732">Signal</keyword>
<keyword evidence="4" id="KW-1185">Reference proteome</keyword>
<dbReference type="InterPro" id="IPR042100">
    <property type="entry name" value="Bug_dom1"/>
</dbReference>
<feature type="signal peptide" evidence="2">
    <location>
        <begin position="1"/>
        <end position="27"/>
    </location>
</feature>
<feature type="chain" id="PRO_5045858121" evidence="2">
    <location>
        <begin position="28"/>
        <end position="324"/>
    </location>
</feature>
<sequence>MKKMNKLLAVFLGISLLGFGAPDMAKAAYPNRPVTIIIPFGPGGAVDIAARILAEYFQNKHQITLNIVCKGGGAGAPAMLDVARARPDGYTFGFPALATFSATPQIRKTGYTIGDFKAVAQVTNMWLSLSVNKDSGIANLNEFFEMAKKEPGKYNYATHGALSTQRIFMTNILKAYPDVNLPHISYTSGHDVSTALLGKHVSAAFGVTINQKPYVDSGDFTMIAVSSDKRLEEFPDVPTFKEQLGDNDTFVFASSHGLLAPKRTPDSCIIAMQDLIKEALEDSSVQEKFKKAGLTADYLPAAEFQVVMETIWDYIGKTLKENNF</sequence>
<dbReference type="Pfam" id="PF03401">
    <property type="entry name" value="TctC"/>
    <property type="match status" value="1"/>
</dbReference>
<dbReference type="InterPro" id="IPR005064">
    <property type="entry name" value="BUG"/>
</dbReference>
<dbReference type="CDD" id="cd07012">
    <property type="entry name" value="PBP2_Bug_TTT"/>
    <property type="match status" value="1"/>
</dbReference>
<dbReference type="PIRSF" id="PIRSF017082">
    <property type="entry name" value="YflP"/>
    <property type="match status" value="1"/>
</dbReference>
<dbReference type="SUPFAM" id="SSF53850">
    <property type="entry name" value="Periplasmic binding protein-like II"/>
    <property type="match status" value="1"/>
</dbReference>